<dbReference type="SMART" id="SM00448">
    <property type="entry name" value="REC"/>
    <property type="match status" value="1"/>
</dbReference>
<evidence type="ECO:0000313" key="6">
    <source>
        <dbReference type="Proteomes" id="UP001596380"/>
    </source>
</evidence>
<dbReference type="InterPro" id="IPR001789">
    <property type="entry name" value="Sig_transdc_resp-reg_receiver"/>
</dbReference>
<dbReference type="SMART" id="SM00421">
    <property type="entry name" value="HTH_LUXR"/>
    <property type="match status" value="1"/>
</dbReference>
<dbReference type="RefSeq" id="WP_160821516.1">
    <property type="nucleotide sequence ID" value="NZ_JBHSXE010000001.1"/>
</dbReference>
<accession>A0ABW2CCJ8</accession>
<keyword evidence="2" id="KW-0597">Phosphoprotein</keyword>
<reference evidence="6" key="1">
    <citation type="journal article" date="2019" name="Int. J. Syst. Evol. Microbiol.">
        <title>The Global Catalogue of Microorganisms (GCM) 10K type strain sequencing project: providing services to taxonomists for standard genome sequencing and annotation.</title>
        <authorList>
            <consortium name="The Broad Institute Genomics Platform"/>
            <consortium name="The Broad Institute Genome Sequencing Center for Infectious Disease"/>
            <person name="Wu L."/>
            <person name="Ma J."/>
        </authorList>
    </citation>
    <scope>NUCLEOTIDE SEQUENCE [LARGE SCALE GENOMIC DNA]</scope>
    <source>
        <strain evidence="6">JCM 3369</strain>
    </source>
</reference>
<evidence type="ECO:0000259" key="4">
    <source>
        <dbReference type="PROSITE" id="PS50110"/>
    </source>
</evidence>
<dbReference type="InterPro" id="IPR039420">
    <property type="entry name" value="WalR-like"/>
</dbReference>
<comment type="caution">
    <text evidence="5">The sequence shown here is derived from an EMBL/GenBank/DDBJ whole genome shotgun (WGS) entry which is preliminary data.</text>
</comment>
<dbReference type="PROSITE" id="PS50043">
    <property type="entry name" value="HTH_LUXR_2"/>
    <property type="match status" value="1"/>
</dbReference>
<dbReference type="GO" id="GO:0003677">
    <property type="term" value="F:DNA binding"/>
    <property type="evidence" value="ECO:0007669"/>
    <property type="project" value="UniProtKB-KW"/>
</dbReference>
<dbReference type="InterPro" id="IPR016032">
    <property type="entry name" value="Sig_transdc_resp-reg_C-effctor"/>
</dbReference>
<feature type="domain" description="Response regulatory" evidence="4">
    <location>
        <begin position="3"/>
        <end position="119"/>
    </location>
</feature>
<dbReference type="PRINTS" id="PR00038">
    <property type="entry name" value="HTHLUXR"/>
</dbReference>
<dbReference type="Gene3D" id="3.40.50.2300">
    <property type="match status" value="1"/>
</dbReference>
<dbReference type="Pfam" id="PF00072">
    <property type="entry name" value="Response_reg"/>
    <property type="match status" value="1"/>
</dbReference>
<proteinExistence type="predicted"/>
<evidence type="ECO:0000256" key="2">
    <source>
        <dbReference type="PROSITE-ProRule" id="PRU00169"/>
    </source>
</evidence>
<dbReference type="PANTHER" id="PTHR43214">
    <property type="entry name" value="TWO-COMPONENT RESPONSE REGULATOR"/>
    <property type="match status" value="1"/>
</dbReference>
<organism evidence="5 6">
    <name type="scientific">Actinomadura yumaensis</name>
    <dbReference type="NCBI Taxonomy" id="111807"/>
    <lineage>
        <taxon>Bacteria</taxon>
        <taxon>Bacillati</taxon>
        <taxon>Actinomycetota</taxon>
        <taxon>Actinomycetes</taxon>
        <taxon>Streptosporangiales</taxon>
        <taxon>Thermomonosporaceae</taxon>
        <taxon>Actinomadura</taxon>
    </lineage>
</organism>
<dbReference type="InterPro" id="IPR000792">
    <property type="entry name" value="Tscrpt_reg_LuxR_C"/>
</dbReference>
<dbReference type="PROSITE" id="PS50110">
    <property type="entry name" value="RESPONSE_REGULATORY"/>
    <property type="match status" value="1"/>
</dbReference>
<dbReference type="PROSITE" id="PS00622">
    <property type="entry name" value="HTH_LUXR_1"/>
    <property type="match status" value="1"/>
</dbReference>
<gene>
    <name evidence="5" type="ORF">ACFQKB_07080</name>
</gene>
<feature type="domain" description="HTH luxR-type" evidence="3">
    <location>
        <begin position="134"/>
        <end position="199"/>
    </location>
</feature>
<name>A0ABW2CCJ8_9ACTN</name>
<keyword evidence="6" id="KW-1185">Reference proteome</keyword>
<dbReference type="InterPro" id="IPR011006">
    <property type="entry name" value="CheY-like_superfamily"/>
</dbReference>
<evidence type="ECO:0000256" key="1">
    <source>
        <dbReference type="ARBA" id="ARBA00023125"/>
    </source>
</evidence>
<protein>
    <submittedName>
        <fullName evidence="5">DNA-binding response regulator</fullName>
    </submittedName>
</protein>
<dbReference type="SUPFAM" id="SSF46894">
    <property type="entry name" value="C-terminal effector domain of the bipartite response regulators"/>
    <property type="match status" value="1"/>
</dbReference>
<sequence length="201" mass="21411">MIRVLIAEDMHMVRGALVALLKLERDIDVVAEVHSGDAIVPAALAERPDVAVIDIVLPGVDGLTAAAELRDRLPSCRVLVLTGVGRPGNLRRALAAKVSGFIVKDAPPEQLAEAIRKVAAGLRVIDPQLAVAALESEYGPLSDRELEVLRLAAEGIESDEIAARLNLSPGTVRNYLTAIVAKLGARNRLHAVRIAEHAGWL</sequence>
<dbReference type="Pfam" id="PF00196">
    <property type="entry name" value="GerE"/>
    <property type="match status" value="1"/>
</dbReference>
<evidence type="ECO:0000259" key="3">
    <source>
        <dbReference type="PROSITE" id="PS50043"/>
    </source>
</evidence>
<dbReference type="Proteomes" id="UP001596380">
    <property type="component" value="Unassembled WGS sequence"/>
</dbReference>
<dbReference type="EMBL" id="JBHSXS010000003">
    <property type="protein sequence ID" value="MFC6879528.1"/>
    <property type="molecule type" value="Genomic_DNA"/>
</dbReference>
<dbReference type="PANTHER" id="PTHR43214:SF42">
    <property type="entry name" value="TRANSCRIPTIONAL REGULATORY PROTEIN DESR"/>
    <property type="match status" value="1"/>
</dbReference>
<evidence type="ECO:0000313" key="5">
    <source>
        <dbReference type="EMBL" id="MFC6879528.1"/>
    </source>
</evidence>
<feature type="modified residue" description="4-aspartylphosphate" evidence="2">
    <location>
        <position position="54"/>
    </location>
</feature>
<dbReference type="SUPFAM" id="SSF52172">
    <property type="entry name" value="CheY-like"/>
    <property type="match status" value="1"/>
</dbReference>
<dbReference type="CDD" id="cd06170">
    <property type="entry name" value="LuxR_C_like"/>
    <property type="match status" value="1"/>
</dbReference>
<keyword evidence="1 5" id="KW-0238">DNA-binding</keyword>